<evidence type="ECO:0000313" key="2">
    <source>
        <dbReference type="Proteomes" id="UP000800235"/>
    </source>
</evidence>
<reference evidence="1" key="1">
    <citation type="journal article" date="2020" name="Stud. Mycol.">
        <title>101 Dothideomycetes genomes: a test case for predicting lifestyles and emergence of pathogens.</title>
        <authorList>
            <person name="Haridas S."/>
            <person name="Albert R."/>
            <person name="Binder M."/>
            <person name="Bloem J."/>
            <person name="Labutti K."/>
            <person name="Salamov A."/>
            <person name="Andreopoulos B."/>
            <person name="Baker S."/>
            <person name="Barry K."/>
            <person name="Bills G."/>
            <person name="Bluhm B."/>
            <person name="Cannon C."/>
            <person name="Castanera R."/>
            <person name="Culley D."/>
            <person name="Daum C."/>
            <person name="Ezra D."/>
            <person name="Gonzalez J."/>
            <person name="Henrissat B."/>
            <person name="Kuo A."/>
            <person name="Liang C."/>
            <person name="Lipzen A."/>
            <person name="Lutzoni F."/>
            <person name="Magnuson J."/>
            <person name="Mondo S."/>
            <person name="Nolan M."/>
            <person name="Ohm R."/>
            <person name="Pangilinan J."/>
            <person name="Park H.-J."/>
            <person name="Ramirez L."/>
            <person name="Alfaro M."/>
            <person name="Sun H."/>
            <person name="Tritt A."/>
            <person name="Yoshinaga Y."/>
            <person name="Zwiers L.-H."/>
            <person name="Turgeon B."/>
            <person name="Goodwin S."/>
            <person name="Spatafora J."/>
            <person name="Crous P."/>
            <person name="Grigoriev I."/>
        </authorList>
    </citation>
    <scope>NUCLEOTIDE SEQUENCE</scope>
    <source>
        <strain evidence="1">CBS 130266</strain>
    </source>
</reference>
<dbReference type="OrthoDB" id="7984201at2759"/>
<sequence length="345" mass="36532">MLYSALTYTCNNSPALCSRSYSNITHLGAHDSPFLSNATNKYQSAGNQFFNTTTQLDAGVRLLSAQIHTTNSSTTELRLCHSDCSLLDSGSLVTWLEEIRTWMDNNANEVVTLLLVNSVSAEAGRIGADFTSSGISKYAYAGGSTASSTWPTLQSLISANTRLVTFVASLPSGNTAAPYLFDEFTYIYENPFTVLSPSNFSCLPDRPAIVRGSASSAKSSGRMFLMNHFLDKEQLFGIQTPDVDKTASTNSPDPSITGSLGNAAQTCSTTYGSAPNFILVDYFNVGPAMSTVDTLNGVGNNVVGRKSVTQSILSQSFTGAGNGASRRSTIALVLGLGATFVASLI</sequence>
<evidence type="ECO:0000313" key="1">
    <source>
        <dbReference type="EMBL" id="KAF2423520.1"/>
    </source>
</evidence>
<name>A0A9P4TUV2_9PEZI</name>
<dbReference type="EMBL" id="MU007081">
    <property type="protein sequence ID" value="KAF2423520.1"/>
    <property type="molecule type" value="Genomic_DNA"/>
</dbReference>
<dbReference type="GO" id="GO:0008081">
    <property type="term" value="F:phosphoric diester hydrolase activity"/>
    <property type="evidence" value="ECO:0007669"/>
    <property type="project" value="InterPro"/>
</dbReference>
<keyword evidence="2" id="KW-1185">Reference proteome</keyword>
<dbReference type="SUPFAM" id="SSF51695">
    <property type="entry name" value="PLC-like phosphodiesterases"/>
    <property type="match status" value="1"/>
</dbReference>
<accession>A0A9P4TUV2</accession>
<comment type="caution">
    <text evidence="1">The sequence shown here is derived from an EMBL/GenBank/DDBJ whole genome shotgun (WGS) entry which is preliminary data.</text>
</comment>
<dbReference type="Proteomes" id="UP000800235">
    <property type="component" value="Unassembled WGS sequence"/>
</dbReference>
<gene>
    <name evidence="1" type="ORF">EJ08DRAFT_689815</name>
</gene>
<proteinExistence type="predicted"/>
<evidence type="ECO:0008006" key="3">
    <source>
        <dbReference type="Google" id="ProtNLM"/>
    </source>
</evidence>
<protein>
    <recommendedName>
        <fullName evidence="3">PLC-like phosphodiesterase</fullName>
    </recommendedName>
</protein>
<dbReference type="PANTHER" id="PTHR13593:SF80">
    <property type="entry name" value="PLC-LIKE PHOSPHODIESTERASE"/>
    <property type="match status" value="1"/>
</dbReference>
<dbReference type="AlphaFoldDB" id="A0A9P4TUV2"/>
<dbReference type="Gene3D" id="3.20.20.190">
    <property type="entry name" value="Phosphatidylinositol (PI) phosphodiesterase"/>
    <property type="match status" value="1"/>
</dbReference>
<dbReference type="InterPro" id="IPR017946">
    <property type="entry name" value="PLC-like_Pdiesterase_TIM-brl"/>
</dbReference>
<dbReference type="InterPro" id="IPR051057">
    <property type="entry name" value="PI-PLC_domain"/>
</dbReference>
<dbReference type="GO" id="GO:0006629">
    <property type="term" value="P:lipid metabolic process"/>
    <property type="evidence" value="ECO:0007669"/>
    <property type="project" value="InterPro"/>
</dbReference>
<organism evidence="1 2">
    <name type="scientific">Tothia fuscella</name>
    <dbReference type="NCBI Taxonomy" id="1048955"/>
    <lineage>
        <taxon>Eukaryota</taxon>
        <taxon>Fungi</taxon>
        <taxon>Dikarya</taxon>
        <taxon>Ascomycota</taxon>
        <taxon>Pezizomycotina</taxon>
        <taxon>Dothideomycetes</taxon>
        <taxon>Pleosporomycetidae</taxon>
        <taxon>Venturiales</taxon>
        <taxon>Cylindrosympodiaceae</taxon>
        <taxon>Tothia</taxon>
    </lineage>
</organism>
<dbReference type="PANTHER" id="PTHR13593">
    <property type="match status" value="1"/>
</dbReference>
<dbReference type="Pfam" id="PF26146">
    <property type="entry name" value="PI-PLC_X"/>
    <property type="match status" value="1"/>
</dbReference>